<evidence type="ECO:0000313" key="2">
    <source>
        <dbReference type="EMBL" id="RUL88929.1"/>
    </source>
</evidence>
<gene>
    <name evidence="2" type="ORF">TsocGM_04860</name>
</gene>
<reference evidence="2 3" key="2">
    <citation type="submission" date="2019-01" db="EMBL/GenBank/DDBJ databases">
        <title>Tautonia sociabilis, a novel thermotolerant planctomycete of Isosphaeraceae family, isolated from a 4000 m deep subterranean habitat.</title>
        <authorList>
            <person name="Kovaleva O.L."/>
            <person name="Elcheninov A.G."/>
            <person name="Van Heerden E."/>
            <person name="Toshchakov S.V."/>
            <person name="Novikov A."/>
            <person name="Bonch-Osmolovskaya E.A."/>
            <person name="Kublanov I.V."/>
        </authorList>
    </citation>
    <scope>NUCLEOTIDE SEQUENCE [LARGE SCALE GENOMIC DNA]</scope>
    <source>
        <strain evidence="2 3">GM2012</strain>
    </source>
</reference>
<dbReference type="OrthoDB" id="5914937at2"/>
<organism evidence="2 3">
    <name type="scientific">Tautonia sociabilis</name>
    <dbReference type="NCBI Taxonomy" id="2080755"/>
    <lineage>
        <taxon>Bacteria</taxon>
        <taxon>Pseudomonadati</taxon>
        <taxon>Planctomycetota</taxon>
        <taxon>Planctomycetia</taxon>
        <taxon>Isosphaerales</taxon>
        <taxon>Isosphaeraceae</taxon>
        <taxon>Tautonia</taxon>
    </lineage>
</organism>
<keyword evidence="1" id="KW-0732">Signal</keyword>
<evidence type="ECO:0008006" key="4">
    <source>
        <dbReference type="Google" id="ProtNLM"/>
    </source>
</evidence>
<dbReference type="Proteomes" id="UP000280296">
    <property type="component" value="Unassembled WGS sequence"/>
</dbReference>
<name>A0A432MNU6_9BACT</name>
<keyword evidence="3" id="KW-1185">Reference proteome</keyword>
<dbReference type="EMBL" id="RYZH01000006">
    <property type="protein sequence ID" value="RUL88929.1"/>
    <property type="molecule type" value="Genomic_DNA"/>
</dbReference>
<feature type="chain" id="PRO_5019206465" description="DUF4380 domain-containing protein" evidence="1">
    <location>
        <begin position="23"/>
        <end position="337"/>
    </location>
</feature>
<dbReference type="RefSeq" id="WP_126724180.1">
    <property type="nucleotide sequence ID" value="NZ_RYZH01000006.1"/>
</dbReference>
<dbReference type="AlphaFoldDB" id="A0A432MNU6"/>
<protein>
    <recommendedName>
        <fullName evidence="4">DUF4380 domain-containing protein</fullName>
    </recommendedName>
</protein>
<reference evidence="2 3" key="1">
    <citation type="submission" date="2018-12" db="EMBL/GenBank/DDBJ databases">
        <authorList>
            <person name="Toschakov S.V."/>
        </authorList>
    </citation>
    <scope>NUCLEOTIDE SEQUENCE [LARGE SCALE GENOMIC DNA]</scope>
    <source>
        <strain evidence="2 3">GM2012</strain>
    </source>
</reference>
<evidence type="ECO:0000313" key="3">
    <source>
        <dbReference type="Proteomes" id="UP000280296"/>
    </source>
</evidence>
<feature type="signal peptide" evidence="1">
    <location>
        <begin position="1"/>
        <end position="22"/>
    </location>
</feature>
<accession>A0A432MNU6</accession>
<evidence type="ECO:0000256" key="1">
    <source>
        <dbReference type="SAM" id="SignalP"/>
    </source>
</evidence>
<sequence>MRPLRDAAVVLAALAGAATAAAQGDVTVEIVEFRGWGRNVKLSNGDAELIVTLDVGPRVISYRLIDGENVFKTYDEQLGGSGEDSWMIRGGHRLWVSPEDPDRTYVPDNGPVQYEQLGPGRVLVTLPPDPRFSIQKEMEIALASSGSEVTVVHRLRNAGRQPTELAIWSLSVMKPGGIEVIPLPPKEPHGGSGGAPTAEDFAPQFALALWPYFDFADPRWSFGTKAITLRQDSQTDRGATKIGLANKLGVAAYLNGGTAFIKRFPFLPGASYPDFGVNYETFTNADMLEMETLGPLVRLGAGEVVEHVERWELVAGIEAEGGPEGAAKALLPLIAKD</sequence>
<proteinExistence type="predicted"/>
<comment type="caution">
    <text evidence="2">The sequence shown here is derived from an EMBL/GenBank/DDBJ whole genome shotgun (WGS) entry which is preliminary data.</text>
</comment>